<evidence type="ECO:0000256" key="1">
    <source>
        <dbReference type="SAM" id="Phobius"/>
    </source>
</evidence>
<keyword evidence="1" id="KW-0812">Transmembrane</keyword>
<proteinExistence type="predicted"/>
<reference evidence="2 3" key="1">
    <citation type="journal article" date="2013" name="BMC Genomics">
        <title>Reconstruction of the lipid metabolism for the microalga Monoraphidium neglectum from its genome sequence reveals characteristics suitable for biofuel production.</title>
        <authorList>
            <person name="Bogen C."/>
            <person name="Al-Dilaimi A."/>
            <person name="Albersmeier A."/>
            <person name="Wichmann J."/>
            <person name="Grundmann M."/>
            <person name="Rupp O."/>
            <person name="Lauersen K.J."/>
            <person name="Blifernez-Klassen O."/>
            <person name="Kalinowski J."/>
            <person name="Goesmann A."/>
            <person name="Mussgnug J.H."/>
            <person name="Kruse O."/>
        </authorList>
    </citation>
    <scope>NUCLEOTIDE SEQUENCE [LARGE SCALE GENOMIC DNA]</scope>
    <source>
        <strain evidence="2 3">SAG 48.87</strain>
    </source>
</reference>
<gene>
    <name evidence="2" type="ORF">MNEG_0303</name>
</gene>
<protein>
    <submittedName>
        <fullName evidence="2">Sulfoquinovosyltransferase</fullName>
        <ecNumber evidence="2">2.4.1.-</ecNumber>
    </submittedName>
</protein>
<keyword evidence="2" id="KW-0808">Transferase</keyword>
<dbReference type="SUPFAM" id="SSF53756">
    <property type="entry name" value="UDP-Glycosyltransferase/glycogen phosphorylase"/>
    <property type="match status" value="1"/>
</dbReference>
<dbReference type="RefSeq" id="XP_013906652.1">
    <property type="nucleotide sequence ID" value="XM_014051198.1"/>
</dbReference>
<keyword evidence="1" id="KW-1133">Transmembrane helix</keyword>
<dbReference type="GO" id="GO:0016757">
    <property type="term" value="F:glycosyltransferase activity"/>
    <property type="evidence" value="ECO:0007669"/>
    <property type="project" value="UniProtKB-KW"/>
</dbReference>
<dbReference type="KEGG" id="mng:MNEG_0303"/>
<dbReference type="PANTHER" id="PTHR45947">
    <property type="entry name" value="SULFOQUINOVOSYL TRANSFERASE SQD2"/>
    <property type="match status" value="1"/>
</dbReference>
<dbReference type="Pfam" id="PF13692">
    <property type="entry name" value="Glyco_trans_1_4"/>
    <property type="match status" value="1"/>
</dbReference>
<dbReference type="InterPro" id="IPR050194">
    <property type="entry name" value="Glycosyltransferase_grp1"/>
</dbReference>
<organism evidence="2 3">
    <name type="scientific">Monoraphidium neglectum</name>
    <dbReference type="NCBI Taxonomy" id="145388"/>
    <lineage>
        <taxon>Eukaryota</taxon>
        <taxon>Viridiplantae</taxon>
        <taxon>Chlorophyta</taxon>
        <taxon>core chlorophytes</taxon>
        <taxon>Chlorophyceae</taxon>
        <taxon>CS clade</taxon>
        <taxon>Sphaeropleales</taxon>
        <taxon>Selenastraceae</taxon>
        <taxon>Monoraphidium</taxon>
    </lineage>
</organism>
<dbReference type="EMBL" id="KK100242">
    <property type="protein sequence ID" value="KIZ07633.1"/>
    <property type="molecule type" value="Genomic_DNA"/>
</dbReference>
<dbReference type="AlphaFoldDB" id="A0A0D2KC27"/>
<dbReference type="EC" id="2.4.1.-" evidence="2"/>
<evidence type="ECO:0000313" key="3">
    <source>
        <dbReference type="Proteomes" id="UP000054498"/>
    </source>
</evidence>
<accession>A0A0D2KC27</accession>
<dbReference type="PANTHER" id="PTHR45947:SF3">
    <property type="entry name" value="SULFOQUINOVOSYL TRANSFERASE SQD2"/>
    <property type="match status" value="1"/>
</dbReference>
<evidence type="ECO:0000313" key="2">
    <source>
        <dbReference type="EMBL" id="KIZ07633.1"/>
    </source>
</evidence>
<dbReference type="OrthoDB" id="443318at2759"/>
<feature type="transmembrane region" description="Helical" evidence="1">
    <location>
        <begin position="238"/>
        <end position="257"/>
    </location>
</feature>
<keyword evidence="2" id="KW-0328">Glycosyltransferase</keyword>
<dbReference type="Proteomes" id="UP000054498">
    <property type="component" value="Unassembled WGS sequence"/>
</dbReference>
<keyword evidence="1" id="KW-0472">Membrane</keyword>
<sequence>MSELEKNKCRPKSIDVWLRGVDTEVFHPRHRSEEMRLRMTEGHPEAPLLVYVGRLGAEKNLTVLKGVLEAVPSARLAFVGDGPQREELERVFAGLPVKFMGMMKGQELSEAYASADIFVMPSETETLGFVVLEAMASGVPVVAVAAGGLTDILTQPGKTGLLYAPGDYAACAGHVRRLVADPAAARELGAAGRSEVELFGWSAATRKIREQQYARAIRLARGKRRFWWLALRVRAARLLRALGGLVVASFLAVVAALDYARPYRPVAA</sequence>
<name>A0A0D2KC27_9CHLO</name>
<dbReference type="Gene3D" id="3.40.50.2000">
    <property type="entry name" value="Glycogen Phosphorylase B"/>
    <property type="match status" value="2"/>
</dbReference>
<dbReference type="GeneID" id="25726421"/>
<keyword evidence="3" id="KW-1185">Reference proteome</keyword>
<dbReference type="STRING" id="145388.A0A0D2KC27"/>